<keyword evidence="3" id="KW-1185">Reference proteome</keyword>
<evidence type="ECO:0000313" key="2">
    <source>
        <dbReference type="EMBL" id="PYI18841.1"/>
    </source>
</evidence>
<sequence length="170" mass="19718">MYVNHLTVHPPINGAFNKNQNWNWKDSDPVCWWKLRVGSRLQVDRWTGLDLLPTTYYLLPTTYYLLPTNSCLCTGYYGLLYPVVELGVGWDSENKKQETCIKSEQWNKRTRSTSESKPAPKKGRTAQHSTAQHSTKYCTRHTDLVNTYTYTYTYPYPYPYATGPTSWLAG</sequence>
<evidence type="ECO:0000256" key="1">
    <source>
        <dbReference type="SAM" id="MobiDB-lite"/>
    </source>
</evidence>
<dbReference type="AlphaFoldDB" id="A0A2V5H5R0"/>
<protein>
    <submittedName>
        <fullName evidence="2">Uncharacterized protein</fullName>
    </submittedName>
</protein>
<dbReference type="Proteomes" id="UP000249829">
    <property type="component" value="Unassembled WGS sequence"/>
</dbReference>
<dbReference type="EMBL" id="KZ825140">
    <property type="protein sequence ID" value="PYI18841.1"/>
    <property type="molecule type" value="Genomic_DNA"/>
</dbReference>
<feature type="region of interest" description="Disordered" evidence="1">
    <location>
        <begin position="102"/>
        <end position="134"/>
    </location>
</feature>
<accession>A0A2V5H5R0</accession>
<reference evidence="2 3" key="1">
    <citation type="submission" date="2018-02" db="EMBL/GenBank/DDBJ databases">
        <title>The genomes of Aspergillus section Nigri reveals drivers in fungal speciation.</title>
        <authorList>
            <consortium name="DOE Joint Genome Institute"/>
            <person name="Vesth T.C."/>
            <person name="Nybo J."/>
            <person name="Theobald S."/>
            <person name="Brandl J."/>
            <person name="Frisvad J.C."/>
            <person name="Nielsen K.F."/>
            <person name="Lyhne E.K."/>
            <person name="Kogle M.E."/>
            <person name="Kuo A."/>
            <person name="Riley R."/>
            <person name="Clum A."/>
            <person name="Nolan M."/>
            <person name="Lipzen A."/>
            <person name="Salamov A."/>
            <person name="Henrissat B."/>
            <person name="Wiebenga A."/>
            <person name="De vries R.P."/>
            <person name="Grigoriev I.V."/>
            <person name="Mortensen U.H."/>
            <person name="Andersen M.R."/>
            <person name="Baker S.E."/>
        </authorList>
    </citation>
    <scope>NUCLEOTIDE SEQUENCE [LARGE SCALE GENOMIC DNA]</scope>
    <source>
        <strain evidence="2 3">CBS 115571</strain>
    </source>
</reference>
<name>A0A2V5H5R0_ASPV1</name>
<proteinExistence type="predicted"/>
<gene>
    <name evidence="2" type="ORF">BO99DRAFT_413098</name>
</gene>
<organism evidence="2 3">
    <name type="scientific">Aspergillus violaceofuscus (strain CBS 115571)</name>
    <dbReference type="NCBI Taxonomy" id="1450538"/>
    <lineage>
        <taxon>Eukaryota</taxon>
        <taxon>Fungi</taxon>
        <taxon>Dikarya</taxon>
        <taxon>Ascomycota</taxon>
        <taxon>Pezizomycotina</taxon>
        <taxon>Eurotiomycetes</taxon>
        <taxon>Eurotiomycetidae</taxon>
        <taxon>Eurotiales</taxon>
        <taxon>Aspergillaceae</taxon>
        <taxon>Aspergillus</taxon>
    </lineage>
</organism>
<evidence type="ECO:0000313" key="3">
    <source>
        <dbReference type="Proteomes" id="UP000249829"/>
    </source>
</evidence>